<protein>
    <submittedName>
        <fullName evidence="3">Uncharacterized protein</fullName>
    </submittedName>
</protein>
<accession>A0A921SMX0</accession>
<keyword evidence="2" id="KW-0472">Membrane</keyword>
<name>A0A921SMX0_9MICO</name>
<sequence length="256" mass="27222">MLERIGDVTGLAELNELAGWFVGSALVVLVGGVAGGAVFWAAGRVGRSTQTSQKGLQAVVLAAIGAVLLGSVGGAIQWSTTSGRTEGLLPTAAKQRTIKIDRESPTTACGSRVAVQAEKHRGAGPSTNDYTLEFEPTDDEHSALDEIVSELGGFEMTAGGAYSRSLWWERNGNSVGAGAWGNYSDHVDGKKQWRLSSVRWLPDASAGDCSVDNREAAAGAPVEIVIHERYRKARTSLFDWPESGRYIIFDLDVPTD</sequence>
<reference evidence="3" key="2">
    <citation type="submission" date="2021-09" db="EMBL/GenBank/DDBJ databases">
        <authorList>
            <person name="Gilroy R."/>
        </authorList>
    </citation>
    <scope>NUCLEOTIDE SEQUENCE</scope>
    <source>
        <strain evidence="3">ChiGjej5B5-7349</strain>
    </source>
</reference>
<evidence type="ECO:0000313" key="3">
    <source>
        <dbReference type="EMBL" id="HJG79287.1"/>
    </source>
</evidence>
<dbReference type="Proteomes" id="UP000784435">
    <property type="component" value="Unassembled WGS sequence"/>
</dbReference>
<feature type="region of interest" description="Disordered" evidence="1">
    <location>
        <begin position="109"/>
        <end position="129"/>
    </location>
</feature>
<dbReference type="AlphaFoldDB" id="A0A921SMX0"/>
<keyword evidence="2" id="KW-0812">Transmembrane</keyword>
<keyword evidence="2" id="KW-1133">Transmembrane helix</keyword>
<evidence type="ECO:0000313" key="4">
    <source>
        <dbReference type="Proteomes" id="UP000784435"/>
    </source>
</evidence>
<feature type="transmembrane region" description="Helical" evidence="2">
    <location>
        <begin position="20"/>
        <end position="43"/>
    </location>
</feature>
<organism evidence="3 4">
    <name type="scientific">Brevibacterium senegalense</name>
    <dbReference type="NCBI Taxonomy" id="1033736"/>
    <lineage>
        <taxon>Bacteria</taxon>
        <taxon>Bacillati</taxon>
        <taxon>Actinomycetota</taxon>
        <taxon>Actinomycetes</taxon>
        <taxon>Micrococcales</taxon>
        <taxon>Brevibacteriaceae</taxon>
        <taxon>Brevibacterium</taxon>
    </lineage>
</organism>
<proteinExistence type="predicted"/>
<evidence type="ECO:0000256" key="1">
    <source>
        <dbReference type="SAM" id="MobiDB-lite"/>
    </source>
</evidence>
<gene>
    <name evidence="3" type="ORF">K8V08_02615</name>
</gene>
<evidence type="ECO:0000256" key="2">
    <source>
        <dbReference type="SAM" id="Phobius"/>
    </source>
</evidence>
<reference evidence="3" key="1">
    <citation type="journal article" date="2021" name="PeerJ">
        <title>Extensive microbial diversity within the chicken gut microbiome revealed by metagenomics and culture.</title>
        <authorList>
            <person name="Gilroy R."/>
            <person name="Ravi A."/>
            <person name="Getino M."/>
            <person name="Pursley I."/>
            <person name="Horton D.L."/>
            <person name="Alikhan N.F."/>
            <person name="Baker D."/>
            <person name="Gharbi K."/>
            <person name="Hall N."/>
            <person name="Watson M."/>
            <person name="Adriaenssens E.M."/>
            <person name="Foster-Nyarko E."/>
            <person name="Jarju S."/>
            <person name="Secka A."/>
            <person name="Antonio M."/>
            <person name="Oren A."/>
            <person name="Chaudhuri R.R."/>
            <person name="La Ragione R."/>
            <person name="Hildebrand F."/>
            <person name="Pallen M.J."/>
        </authorList>
    </citation>
    <scope>NUCLEOTIDE SEQUENCE</scope>
    <source>
        <strain evidence="3">ChiGjej5B5-7349</strain>
    </source>
</reference>
<comment type="caution">
    <text evidence="3">The sequence shown here is derived from an EMBL/GenBank/DDBJ whole genome shotgun (WGS) entry which is preliminary data.</text>
</comment>
<feature type="transmembrane region" description="Helical" evidence="2">
    <location>
        <begin position="55"/>
        <end position="78"/>
    </location>
</feature>
<dbReference type="EMBL" id="DYUK01000062">
    <property type="protein sequence ID" value="HJG79287.1"/>
    <property type="molecule type" value="Genomic_DNA"/>
</dbReference>